<dbReference type="Pfam" id="PF13411">
    <property type="entry name" value="MerR_1"/>
    <property type="match status" value="1"/>
</dbReference>
<evidence type="ECO:0000313" key="3">
    <source>
        <dbReference type="EMBL" id="KFF30473.1"/>
    </source>
</evidence>
<dbReference type="SMART" id="SM00422">
    <property type="entry name" value="HTH_MERR"/>
    <property type="match status" value="1"/>
</dbReference>
<dbReference type="PANTHER" id="PTHR30204:SF82">
    <property type="entry name" value="TRANSCRIPTIONAL REGULATOR, MERR FAMILY"/>
    <property type="match status" value="1"/>
</dbReference>
<dbReference type="STRING" id="1341695.BBOMB_1319"/>
<dbReference type="OrthoDB" id="9802944at2"/>
<keyword evidence="4" id="KW-1185">Reference proteome</keyword>
<sequence>MPSSQLAEPSGNRESEWTTVEGENTYTVREVAQKEGISTYAVRYYDNHGLIPFAKRDEHNNRVFDERDLQWVHLITCLRQTGMPIGEVKHYFELVLRGDLTIPERYQIMLDQQRRTVEQLEELNRHLVTINKKVAHYADVLISHSADSYVPADAAKKRK</sequence>
<dbReference type="RefSeq" id="WP_081867424.1">
    <property type="nucleotide sequence ID" value="NZ_ATLK01000002.1"/>
</dbReference>
<dbReference type="InterPro" id="IPR000551">
    <property type="entry name" value="MerR-type_HTH_dom"/>
</dbReference>
<dbReference type="SUPFAM" id="SSF46955">
    <property type="entry name" value="Putative DNA-binding domain"/>
    <property type="match status" value="1"/>
</dbReference>
<evidence type="ECO:0000259" key="2">
    <source>
        <dbReference type="PROSITE" id="PS50937"/>
    </source>
</evidence>
<dbReference type="GO" id="GO:0003677">
    <property type="term" value="F:DNA binding"/>
    <property type="evidence" value="ECO:0007669"/>
    <property type="project" value="UniProtKB-KW"/>
</dbReference>
<gene>
    <name evidence="3" type="ORF">BBOMB_1319</name>
</gene>
<dbReference type="InterPro" id="IPR009061">
    <property type="entry name" value="DNA-bd_dom_put_sf"/>
</dbReference>
<evidence type="ECO:0000313" key="4">
    <source>
        <dbReference type="Proteomes" id="UP000028730"/>
    </source>
</evidence>
<dbReference type="PROSITE" id="PS50937">
    <property type="entry name" value="HTH_MERR_2"/>
    <property type="match status" value="1"/>
</dbReference>
<organism evidence="3 4">
    <name type="scientific">Bifidobacterium bombi DSM 19703</name>
    <dbReference type="NCBI Taxonomy" id="1341695"/>
    <lineage>
        <taxon>Bacteria</taxon>
        <taxon>Bacillati</taxon>
        <taxon>Actinomycetota</taxon>
        <taxon>Actinomycetes</taxon>
        <taxon>Bifidobacteriales</taxon>
        <taxon>Bifidobacteriaceae</taxon>
        <taxon>Bifidobacterium</taxon>
    </lineage>
</organism>
<keyword evidence="1" id="KW-0238">DNA-binding</keyword>
<reference evidence="3 4" key="1">
    <citation type="journal article" date="2014" name="Appl. Environ. Microbiol.">
        <title>Genomic encyclopedia of type strains of the genus Bifidobacterium.</title>
        <authorList>
            <person name="Milani C."/>
            <person name="Lugli G.A."/>
            <person name="Duranti S."/>
            <person name="Turroni F."/>
            <person name="Bottacini F."/>
            <person name="Mangifesta M."/>
            <person name="Sanchez B."/>
            <person name="Viappiani A."/>
            <person name="Mancabelli L."/>
            <person name="Taminiau B."/>
            <person name="Delcenserie V."/>
            <person name="Barrangou R."/>
            <person name="Margolles A."/>
            <person name="van Sinderen D."/>
            <person name="Ventura M."/>
        </authorList>
    </citation>
    <scope>NUCLEOTIDE SEQUENCE [LARGE SCALE GENOMIC DNA]</scope>
    <source>
        <strain evidence="3 4">DSM 19703</strain>
    </source>
</reference>
<dbReference type="GO" id="GO:0003700">
    <property type="term" value="F:DNA-binding transcription factor activity"/>
    <property type="evidence" value="ECO:0007669"/>
    <property type="project" value="InterPro"/>
</dbReference>
<dbReference type="InterPro" id="IPR047057">
    <property type="entry name" value="MerR_fam"/>
</dbReference>
<dbReference type="PRINTS" id="PR00040">
    <property type="entry name" value="HTHMERR"/>
</dbReference>
<dbReference type="Proteomes" id="UP000028730">
    <property type="component" value="Unassembled WGS sequence"/>
</dbReference>
<dbReference type="eggNOG" id="COG0789">
    <property type="taxonomic scope" value="Bacteria"/>
</dbReference>
<dbReference type="CDD" id="cd01109">
    <property type="entry name" value="HTH_YyaN"/>
    <property type="match status" value="1"/>
</dbReference>
<comment type="caution">
    <text evidence="3">The sequence shown here is derived from an EMBL/GenBank/DDBJ whole genome shotgun (WGS) entry which is preliminary data.</text>
</comment>
<dbReference type="PANTHER" id="PTHR30204">
    <property type="entry name" value="REDOX-CYCLING DRUG-SENSING TRANSCRIPTIONAL ACTIVATOR SOXR"/>
    <property type="match status" value="1"/>
</dbReference>
<name>A0A086BNF9_9BIFI</name>
<protein>
    <submittedName>
        <fullName evidence="3">Transcriptional regulator, MerR family</fullName>
    </submittedName>
</protein>
<dbReference type="Gene3D" id="1.10.1660.10">
    <property type="match status" value="1"/>
</dbReference>
<dbReference type="EMBL" id="ATLK01000002">
    <property type="protein sequence ID" value="KFF30473.1"/>
    <property type="molecule type" value="Genomic_DNA"/>
</dbReference>
<proteinExistence type="predicted"/>
<dbReference type="AlphaFoldDB" id="A0A086BNF9"/>
<evidence type="ECO:0000256" key="1">
    <source>
        <dbReference type="ARBA" id="ARBA00023125"/>
    </source>
</evidence>
<feature type="domain" description="HTH merR-type" evidence="2">
    <location>
        <begin position="25"/>
        <end position="94"/>
    </location>
</feature>
<accession>A0A086BNF9</accession>